<dbReference type="UniPathway" id="UPA00138"/>
<evidence type="ECO:0000256" key="1">
    <source>
        <dbReference type="ARBA" id="ARBA00001946"/>
    </source>
</evidence>
<evidence type="ECO:0000256" key="7">
    <source>
        <dbReference type="ARBA" id="ARBA00022679"/>
    </source>
</evidence>
<keyword evidence="17" id="KW-0670">Pyruvate</keyword>
<dbReference type="SUPFAM" id="SSF52009">
    <property type="entry name" value="Phosphohistidine domain"/>
    <property type="match status" value="1"/>
</dbReference>
<evidence type="ECO:0000256" key="8">
    <source>
        <dbReference type="ARBA" id="ARBA00022723"/>
    </source>
</evidence>
<dbReference type="GO" id="GO:0006094">
    <property type="term" value="P:gluconeogenesis"/>
    <property type="evidence" value="ECO:0007669"/>
    <property type="project" value="UniProtKB-UniPathway"/>
</dbReference>
<dbReference type="EMBL" id="AP021875">
    <property type="protein sequence ID" value="BBO75458.1"/>
    <property type="molecule type" value="Genomic_DNA"/>
</dbReference>
<comment type="function">
    <text evidence="2">Catalyzes the phosphorylation of pyruvate to phosphoenolpyruvate.</text>
</comment>
<dbReference type="GO" id="GO:0046872">
    <property type="term" value="F:metal ion binding"/>
    <property type="evidence" value="ECO:0007669"/>
    <property type="project" value="UniProtKB-KW"/>
</dbReference>
<dbReference type="EC" id="2.7.9.2" evidence="5"/>
<evidence type="ECO:0000259" key="15">
    <source>
        <dbReference type="Pfam" id="PF00391"/>
    </source>
</evidence>
<evidence type="ECO:0000256" key="10">
    <source>
        <dbReference type="ARBA" id="ARBA00022777"/>
    </source>
</evidence>
<keyword evidence="18" id="KW-1185">Reference proteome</keyword>
<gene>
    <name evidence="17" type="ORF">DSCW_28750</name>
</gene>
<dbReference type="Proteomes" id="UP000427769">
    <property type="component" value="Chromosome"/>
</dbReference>
<dbReference type="AlphaFoldDB" id="A0A5K7Z3A1"/>
<keyword evidence="9" id="KW-0547">Nucleotide-binding</keyword>
<dbReference type="RefSeq" id="WP_155304380.1">
    <property type="nucleotide sequence ID" value="NZ_AP021875.1"/>
</dbReference>
<comment type="catalytic activity">
    <reaction evidence="14">
        <text>pyruvate + ATP + H2O = phosphoenolpyruvate + AMP + phosphate + 2 H(+)</text>
        <dbReference type="Rhea" id="RHEA:11364"/>
        <dbReference type="ChEBI" id="CHEBI:15361"/>
        <dbReference type="ChEBI" id="CHEBI:15377"/>
        <dbReference type="ChEBI" id="CHEBI:15378"/>
        <dbReference type="ChEBI" id="CHEBI:30616"/>
        <dbReference type="ChEBI" id="CHEBI:43474"/>
        <dbReference type="ChEBI" id="CHEBI:58702"/>
        <dbReference type="ChEBI" id="CHEBI:456215"/>
        <dbReference type="EC" id="2.7.9.2"/>
    </reaction>
</comment>
<dbReference type="PANTHER" id="PTHR43030:SF1">
    <property type="entry name" value="PHOSPHOENOLPYRUVATE SYNTHASE"/>
    <property type="match status" value="1"/>
</dbReference>
<evidence type="ECO:0000256" key="5">
    <source>
        <dbReference type="ARBA" id="ARBA00011996"/>
    </source>
</evidence>
<dbReference type="KEGG" id="dwd:DSCW_28750"/>
<evidence type="ECO:0000256" key="11">
    <source>
        <dbReference type="ARBA" id="ARBA00022840"/>
    </source>
</evidence>
<keyword evidence="12" id="KW-0460">Magnesium</keyword>
<keyword evidence="11" id="KW-0067">ATP-binding</keyword>
<dbReference type="InterPro" id="IPR013815">
    <property type="entry name" value="ATP_grasp_subdomain_1"/>
</dbReference>
<evidence type="ECO:0000256" key="6">
    <source>
        <dbReference type="ARBA" id="ARBA00021623"/>
    </source>
</evidence>
<dbReference type="PANTHER" id="PTHR43030">
    <property type="entry name" value="PHOSPHOENOLPYRUVATE SYNTHASE"/>
    <property type="match status" value="1"/>
</dbReference>
<evidence type="ECO:0000313" key="18">
    <source>
        <dbReference type="Proteomes" id="UP000427769"/>
    </source>
</evidence>
<feature type="domain" description="PEP-utilising enzyme mobile" evidence="15">
    <location>
        <begin position="481"/>
        <end position="551"/>
    </location>
</feature>
<dbReference type="InterPro" id="IPR036637">
    <property type="entry name" value="Phosphohistidine_dom_sf"/>
</dbReference>
<comment type="pathway">
    <text evidence="3">Carbohydrate biosynthesis; gluconeogenesis.</text>
</comment>
<comment type="similarity">
    <text evidence="4">Belongs to the PEP-utilizing enzyme family.</text>
</comment>
<protein>
    <recommendedName>
        <fullName evidence="6">Phosphoenolpyruvate synthase</fullName>
        <ecNumber evidence="5">2.7.9.2</ecNumber>
    </recommendedName>
    <alternativeName>
        <fullName evidence="13">Pyruvate, water dikinase</fullName>
    </alternativeName>
</protein>
<organism evidence="17 18">
    <name type="scientific">Desulfosarcina widdelii</name>
    <dbReference type="NCBI Taxonomy" id="947919"/>
    <lineage>
        <taxon>Bacteria</taxon>
        <taxon>Pseudomonadati</taxon>
        <taxon>Thermodesulfobacteriota</taxon>
        <taxon>Desulfobacteria</taxon>
        <taxon>Desulfobacterales</taxon>
        <taxon>Desulfosarcinaceae</taxon>
        <taxon>Desulfosarcina</taxon>
    </lineage>
</organism>
<dbReference type="SUPFAM" id="SSF56059">
    <property type="entry name" value="Glutathione synthetase ATP-binding domain-like"/>
    <property type="match status" value="1"/>
</dbReference>
<sequence length="854" mass="93570">MIKNLFTYWTLQLFKPGAVIREKYTAFQSLLDKDKQAHEKMAELEEIYYDQMPVDLNVIEARYREFADAVGSMIADLARVAPGKYTSLGRFHKRFDDYVRFMLGPPKRPVEPPYVLNLNERQARDASLVGGKAAKLAWVSQSVGLPVPAGFAVTTRAFHRLIEFNDLEDPIAAELERLDINSPASLAEVSNRIGRAIGRAAVPPEVADAIHGELDRLQATCRFTGRFAVRSSAVAEDTKSSFAGQYKTVLNVQATDIVEAYRNVLASKYAPPALVYRINYGLADRETPMAVLVVEMIDAMASGVLYTGQPAAKTGGRLSIHAIWGQGQALVDGATVPAVFRVAATDPPTLVARRPHRQTQQQVFDPERGLVARPLSDKQAGNPPIGESTALSLAQWGMSLEDRLGEPQDVEWCLTHARQPVLLQARPFQAESGSPIGGRPVCSFEDVDNEVLVADGEPAAGGIAAGRTIRVMQIEDLARVSEGAVVVTRNIPPDFAAAVNRMNAVVAEAGSFAGHFASVAREFGIPTLVNAEGALDALPEGIDVTVNAETGTVYRGVVESMVESPCARRNLLVDSPFMKRLGAIMSFISALELVDSQSADFTPEGCRSHHDILRFVHQKAVEAMFQLSNIRFRKVGGSRKLKFGIPMLFYVIDVGGGFAEGAGDRIELDSTQIASRPLQALIGGLTHPDIQWGNFSHFDWESYDKVTLSGGSANPDSVMFASHAIISDRYANLNLRFGYHFVILDTVCSAEEADNYILLRFSGGGADIDKRRLRALFLSQVFQRLGFDVTRTIDLIDARYGADSRANTARTLDRVGRLLGATRLMDMYLKDETMVDAYVDEFMAGRYHFSNVDI</sequence>
<dbReference type="Pfam" id="PF01326">
    <property type="entry name" value="PPDK_N"/>
    <property type="match status" value="1"/>
</dbReference>
<dbReference type="InterPro" id="IPR008279">
    <property type="entry name" value="PEP-util_enz_mobile_dom"/>
</dbReference>
<name>A0A5K7Z3A1_9BACT</name>
<dbReference type="InterPro" id="IPR006319">
    <property type="entry name" value="PEP_synth"/>
</dbReference>
<evidence type="ECO:0000259" key="16">
    <source>
        <dbReference type="Pfam" id="PF01326"/>
    </source>
</evidence>
<proteinExistence type="inferred from homology"/>
<keyword evidence="10 17" id="KW-0418">Kinase</keyword>
<evidence type="ECO:0000256" key="9">
    <source>
        <dbReference type="ARBA" id="ARBA00022741"/>
    </source>
</evidence>
<evidence type="ECO:0000256" key="4">
    <source>
        <dbReference type="ARBA" id="ARBA00007837"/>
    </source>
</evidence>
<keyword evidence="8" id="KW-0479">Metal-binding</keyword>
<evidence type="ECO:0000256" key="14">
    <source>
        <dbReference type="ARBA" id="ARBA00047700"/>
    </source>
</evidence>
<evidence type="ECO:0000256" key="12">
    <source>
        <dbReference type="ARBA" id="ARBA00022842"/>
    </source>
</evidence>
<evidence type="ECO:0000256" key="3">
    <source>
        <dbReference type="ARBA" id="ARBA00004742"/>
    </source>
</evidence>
<evidence type="ECO:0000313" key="17">
    <source>
        <dbReference type="EMBL" id="BBO75458.1"/>
    </source>
</evidence>
<reference evidence="17 18" key="1">
    <citation type="submission" date="2019-11" db="EMBL/GenBank/DDBJ databases">
        <title>Comparative genomics of hydrocarbon-degrading Desulfosarcina strains.</title>
        <authorList>
            <person name="Watanabe M."/>
            <person name="Kojima H."/>
            <person name="Fukui M."/>
        </authorList>
    </citation>
    <scope>NUCLEOTIDE SEQUENCE [LARGE SCALE GENOMIC DNA]</scope>
    <source>
        <strain evidence="17 18">PP31</strain>
    </source>
</reference>
<dbReference type="OrthoDB" id="9760711at2"/>
<keyword evidence="7" id="KW-0808">Transferase</keyword>
<dbReference type="GO" id="GO:0005524">
    <property type="term" value="F:ATP binding"/>
    <property type="evidence" value="ECO:0007669"/>
    <property type="project" value="UniProtKB-KW"/>
</dbReference>
<dbReference type="GO" id="GO:0008986">
    <property type="term" value="F:pyruvate, water dikinase activity"/>
    <property type="evidence" value="ECO:0007669"/>
    <property type="project" value="UniProtKB-EC"/>
</dbReference>
<dbReference type="Gene3D" id="3.30.1490.20">
    <property type="entry name" value="ATP-grasp fold, A domain"/>
    <property type="match status" value="1"/>
</dbReference>
<dbReference type="InterPro" id="IPR002192">
    <property type="entry name" value="PPDK_AMP/ATP-bd"/>
</dbReference>
<evidence type="ECO:0000256" key="13">
    <source>
        <dbReference type="ARBA" id="ARBA00033470"/>
    </source>
</evidence>
<dbReference type="Gene3D" id="3.30.470.20">
    <property type="entry name" value="ATP-grasp fold, B domain"/>
    <property type="match status" value="1"/>
</dbReference>
<feature type="domain" description="Pyruvate phosphate dikinase AMP/ATP-binding" evidence="16">
    <location>
        <begin position="127"/>
        <end position="431"/>
    </location>
</feature>
<evidence type="ECO:0000256" key="2">
    <source>
        <dbReference type="ARBA" id="ARBA00002988"/>
    </source>
</evidence>
<comment type="cofactor">
    <cofactor evidence="1">
        <name>Mg(2+)</name>
        <dbReference type="ChEBI" id="CHEBI:18420"/>
    </cofactor>
</comment>
<dbReference type="Pfam" id="PF00391">
    <property type="entry name" value="PEP-utilizers"/>
    <property type="match status" value="1"/>
</dbReference>
<dbReference type="Gene3D" id="3.50.30.10">
    <property type="entry name" value="Phosphohistidine domain"/>
    <property type="match status" value="1"/>
</dbReference>
<accession>A0A5K7Z3A1</accession>